<gene>
    <name evidence="1" type="ORF">LEP1GSC105_2145</name>
</gene>
<comment type="caution">
    <text evidence="1">The sequence shown here is derived from an EMBL/GenBank/DDBJ whole genome shotgun (WGS) entry which is preliminary data.</text>
</comment>
<dbReference type="AlphaFoldDB" id="A0A0E2DJT2"/>
<protein>
    <submittedName>
        <fullName evidence="1">Uncharacterized protein</fullName>
    </submittedName>
</protein>
<proteinExistence type="predicted"/>
<evidence type="ECO:0000313" key="2">
    <source>
        <dbReference type="Proteomes" id="UP000001340"/>
    </source>
</evidence>
<evidence type="ECO:0000313" key="1">
    <source>
        <dbReference type="EMBL" id="EKR55902.1"/>
    </source>
</evidence>
<accession>A0A0E2DJT2</accession>
<organism evidence="1 2">
    <name type="scientific">Leptospira interrogans str. UI 12758</name>
    <dbReference type="NCBI Taxonomy" id="1049938"/>
    <lineage>
        <taxon>Bacteria</taxon>
        <taxon>Pseudomonadati</taxon>
        <taxon>Spirochaetota</taxon>
        <taxon>Spirochaetia</taxon>
        <taxon>Leptospirales</taxon>
        <taxon>Leptospiraceae</taxon>
        <taxon>Leptospira</taxon>
    </lineage>
</organism>
<dbReference type="EMBL" id="AHNR02000028">
    <property type="protein sequence ID" value="EKR55902.1"/>
    <property type="molecule type" value="Genomic_DNA"/>
</dbReference>
<reference evidence="1 2" key="1">
    <citation type="submission" date="2012-10" db="EMBL/GenBank/DDBJ databases">
        <authorList>
            <person name="Harkins D.M."/>
            <person name="Durkin A.S."/>
            <person name="Brinkac L.M."/>
            <person name="Haft D.H."/>
            <person name="Selengut J.D."/>
            <person name="Sanka R."/>
            <person name="DePew J."/>
            <person name="Purushe J."/>
            <person name="Chanthongthip A."/>
            <person name="Lattana O."/>
            <person name="Phetsouvanh R."/>
            <person name="Newton P.N."/>
            <person name="Vinetz J.M."/>
            <person name="Sutton G.G."/>
            <person name="Nierman W.C."/>
            <person name="Fouts D.E."/>
        </authorList>
    </citation>
    <scope>NUCLEOTIDE SEQUENCE [LARGE SCALE GENOMIC DNA]</scope>
    <source>
        <strain evidence="1 2">UI 12758</strain>
    </source>
</reference>
<dbReference type="Proteomes" id="UP000001340">
    <property type="component" value="Unassembled WGS sequence"/>
</dbReference>
<dbReference type="RefSeq" id="WP_001024068.1">
    <property type="nucleotide sequence ID" value="NZ_AHNR02000028.1"/>
</dbReference>
<name>A0A0E2DJT2_LEPIR</name>
<sequence>MNILTVRVFHTNWRYFNKKEIETEALLHWYPDLQQFRSNICSDVLGFDEPIVFFAEPRDLSRDSPGYTGY</sequence>